<dbReference type="HOGENOM" id="CLU_2889640_0_0_1"/>
<evidence type="ECO:0000256" key="1">
    <source>
        <dbReference type="SAM" id="MobiDB-lite"/>
    </source>
</evidence>
<feature type="compositionally biased region" description="Low complexity" evidence="1">
    <location>
        <begin position="13"/>
        <end position="29"/>
    </location>
</feature>
<dbReference type="Proteomes" id="UP000008021">
    <property type="component" value="Chromosome 6"/>
</dbReference>
<proteinExistence type="predicted"/>
<accession>A0A0E0E3H5</accession>
<feature type="region of interest" description="Disordered" evidence="1">
    <location>
        <begin position="1"/>
        <end position="44"/>
    </location>
</feature>
<name>A0A0E0E3H5_9ORYZ</name>
<dbReference type="AlphaFoldDB" id="A0A0E0E3H5"/>
<organism evidence="2">
    <name type="scientific">Oryza meridionalis</name>
    <dbReference type="NCBI Taxonomy" id="40149"/>
    <lineage>
        <taxon>Eukaryota</taxon>
        <taxon>Viridiplantae</taxon>
        <taxon>Streptophyta</taxon>
        <taxon>Embryophyta</taxon>
        <taxon>Tracheophyta</taxon>
        <taxon>Spermatophyta</taxon>
        <taxon>Magnoliopsida</taxon>
        <taxon>Liliopsida</taxon>
        <taxon>Poales</taxon>
        <taxon>Poaceae</taxon>
        <taxon>BOP clade</taxon>
        <taxon>Oryzoideae</taxon>
        <taxon>Oryzeae</taxon>
        <taxon>Oryzinae</taxon>
        <taxon>Oryza</taxon>
    </lineage>
</organism>
<evidence type="ECO:0000313" key="3">
    <source>
        <dbReference type="Proteomes" id="UP000008021"/>
    </source>
</evidence>
<dbReference type="Gramene" id="OMERI06G20530.1">
    <property type="protein sequence ID" value="OMERI06G20530.1"/>
    <property type="gene ID" value="OMERI06G20530"/>
</dbReference>
<keyword evidence="3" id="KW-1185">Reference proteome</keyword>
<evidence type="ECO:0000313" key="2">
    <source>
        <dbReference type="EnsemblPlants" id="OMERI06G20530.1"/>
    </source>
</evidence>
<dbReference type="EnsemblPlants" id="OMERI06G20530.1">
    <property type="protein sequence ID" value="OMERI06G20530.1"/>
    <property type="gene ID" value="OMERI06G20530"/>
</dbReference>
<reference evidence="2" key="2">
    <citation type="submission" date="2018-05" db="EMBL/GenBank/DDBJ databases">
        <title>OmerRS3 (Oryza meridionalis Reference Sequence Version 3).</title>
        <authorList>
            <person name="Zhang J."/>
            <person name="Kudrna D."/>
            <person name="Lee S."/>
            <person name="Talag J."/>
            <person name="Welchert J."/>
            <person name="Wing R.A."/>
        </authorList>
    </citation>
    <scope>NUCLEOTIDE SEQUENCE [LARGE SCALE GENOMIC DNA]</scope>
    <source>
        <strain evidence="2">cv. OR44</strain>
    </source>
</reference>
<protein>
    <submittedName>
        <fullName evidence="2">Uncharacterized protein</fullName>
    </submittedName>
</protein>
<sequence length="63" mass="6277">MAGCGGDGGDGHPSSSSLSPSASMVVPPSRGRHPLHPQDPAASVVSLGQIQCRRLLAADPTTT</sequence>
<reference evidence="2" key="1">
    <citation type="submission" date="2015-04" db="UniProtKB">
        <authorList>
            <consortium name="EnsemblPlants"/>
        </authorList>
    </citation>
    <scope>IDENTIFICATION</scope>
</reference>